<protein>
    <submittedName>
        <fullName evidence="2">Uncharacterized protein</fullName>
    </submittedName>
</protein>
<evidence type="ECO:0000313" key="2">
    <source>
        <dbReference type="EMBL" id="KAJ7777179.1"/>
    </source>
</evidence>
<dbReference type="Proteomes" id="UP001215598">
    <property type="component" value="Unassembled WGS sequence"/>
</dbReference>
<comment type="caution">
    <text evidence="2">The sequence shown here is derived from an EMBL/GenBank/DDBJ whole genome shotgun (WGS) entry which is preliminary data.</text>
</comment>
<evidence type="ECO:0000256" key="1">
    <source>
        <dbReference type="ARBA" id="ARBA00023002"/>
    </source>
</evidence>
<dbReference type="GO" id="GO:0008667">
    <property type="term" value="F:2,3-dihydro-2,3-dihydroxybenzoate dehydrogenase activity"/>
    <property type="evidence" value="ECO:0007669"/>
    <property type="project" value="InterPro"/>
</dbReference>
<reference evidence="2" key="1">
    <citation type="submission" date="2023-03" db="EMBL/GenBank/DDBJ databases">
        <title>Massive genome expansion in bonnet fungi (Mycena s.s.) driven by repeated elements and novel gene families across ecological guilds.</title>
        <authorList>
            <consortium name="Lawrence Berkeley National Laboratory"/>
            <person name="Harder C.B."/>
            <person name="Miyauchi S."/>
            <person name="Viragh M."/>
            <person name="Kuo A."/>
            <person name="Thoen E."/>
            <person name="Andreopoulos B."/>
            <person name="Lu D."/>
            <person name="Skrede I."/>
            <person name="Drula E."/>
            <person name="Henrissat B."/>
            <person name="Morin E."/>
            <person name="Kohler A."/>
            <person name="Barry K."/>
            <person name="LaButti K."/>
            <person name="Morin E."/>
            <person name="Salamov A."/>
            <person name="Lipzen A."/>
            <person name="Mereny Z."/>
            <person name="Hegedus B."/>
            <person name="Baldrian P."/>
            <person name="Stursova M."/>
            <person name="Weitz H."/>
            <person name="Taylor A."/>
            <person name="Grigoriev I.V."/>
            <person name="Nagy L.G."/>
            <person name="Martin F."/>
            <person name="Kauserud H."/>
        </authorList>
    </citation>
    <scope>NUCLEOTIDE SEQUENCE</scope>
    <source>
        <strain evidence="2">CBHHK182m</strain>
    </source>
</reference>
<dbReference type="EMBL" id="JARKIB010000008">
    <property type="protein sequence ID" value="KAJ7777179.1"/>
    <property type="molecule type" value="Genomic_DNA"/>
</dbReference>
<keyword evidence="3" id="KW-1185">Reference proteome</keyword>
<dbReference type="Pfam" id="PF00106">
    <property type="entry name" value="adh_short"/>
    <property type="match status" value="1"/>
</dbReference>
<accession>A0AAD7NVU2</accession>
<name>A0AAD7NVU2_9AGAR</name>
<sequence length="165" mass="17792">MKLTNRTFIVSGGASGLGLATVEDLLDANARAVILDRATPQRTFDAERVLFIQIDITRLEEVARAVIDAVAWTHRTGASLGGVINCAGVGVNESIVDARGKPHSVENWDLHLSVNLTGLFNLTRLVLEHLVRVPREDGDDGERGVVILVSSTAAVRLTFLYSSAF</sequence>
<dbReference type="InterPro" id="IPR036291">
    <property type="entry name" value="NAD(P)-bd_dom_sf"/>
</dbReference>
<dbReference type="InterPro" id="IPR002347">
    <property type="entry name" value="SDR_fam"/>
</dbReference>
<dbReference type="InterPro" id="IPR003560">
    <property type="entry name" value="DHB_DH"/>
</dbReference>
<proteinExistence type="predicted"/>
<gene>
    <name evidence="2" type="ORF">B0H16DRAFT_950441</name>
</gene>
<dbReference type="PRINTS" id="PR01397">
    <property type="entry name" value="DHBDHDRGNASE"/>
</dbReference>
<evidence type="ECO:0000313" key="3">
    <source>
        <dbReference type="Proteomes" id="UP001215598"/>
    </source>
</evidence>
<dbReference type="GO" id="GO:0019290">
    <property type="term" value="P:siderophore biosynthetic process"/>
    <property type="evidence" value="ECO:0007669"/>
    <property type="project" value="InterPro"/>
</dbReference>
<dbReference type="PANTHER" id="PTHR43658:SF8">
    <property type="entry name" value="17-BETA-HYDROXYSTEROID DEHYDROGENASE 14-RELATED"/>
    <property type="match status" value="1"/>
</dbReference>
<dbReference type="Gene3D" id="3.40.50.720">
    <property type="entry name" value="NAD(P)-binding Rossmann-like Domain"/>
    <property type="match status" value="1"/>
</dbReference>
<organism evidence="2 3">
    <name type="scientific">Mycena metata</name>
    <dbReference type="NCBI Taxonomy" id="1033252"/>
    <lineage>
        <taxon>Eukaryota</taxon>
        <taxon>Fungi</taxon>
        <taxon>Dikarya</taxon>
        <taxon>Basidiomycota</taxon>
        <taxon>Agaricomycotina</taxon>
        <taxon>Agaricomycetes</taxon>
        <taxon>Agaricomycetidae</taxon>
        <taxon>Agaricales</taxon>
        <taxon>Marasmiineae</taxon>
        <taxon>Mycenaceae</taxon>
        <taxon>Mycena</taxon>
    </lineage>
</organism>
<dbReference type="AlphaFoldDB" id="A0AAD7NVU2"/>
<keyword evidence="1" id="KW-0560">Oxidoreductase</keyword>
<dbReference type="PANTHER" id="PTHR43658">
    <property type="entry name" value="SHORT-CHAIN DEHYDROGENASE/REDUCTASE"/>
    <property type="match status" value="1"/>
</dbReference>
<dbReference type="SUPFAM" id="SSF51735">
    <property type="entry name" value="NAD(P)-binding Rossmann-fold domains"/>
    <property type="match status" value="1"/>
</dbReference>